<feature type="domain" description="YcxB-like C-terminal" evidence="2">
    <location>
        <begin position="96"/>
        <end position="152"/>
    </location>
</feature>
<proteinExistence type="predicted"/>
<comment type="caution">
    <text evidence="3">The sequence shown here is derived from an EMBL/GenBank/DDBJ whole genome shotgun (WGS) entry which is preliminary data.</text>
</comment>
<keyword evidence="1" id="KW-0812">Transmembrane</keyword>
<sequence length="165" mass="19644">MIDITYKYSEHMTRAIRDYHHNSMRFWVSNGIGLAIVLLELILYIRSSNAYMLGIALFVLVLLGLSYLLSGYVQPRKFASDKRYAKPFTLTAGETDIRLKSEDLDKQTKWSDIRKVWETPRYYLLFLDETQFWIAPKEVFESREQEEQFRQIVGRHQTIRRGLIR</sequence>
<dbReference type="InterPro" id="IPR025588">
    <property type="entry name" value="YcxB-like_C"/>
</dbReference>
<evidence type="ECO:0000313" key="4">
    <source>
        <dbReference type="Proteomes" id="UP001595755"/>
    </source>
</evidence>
<evidence type="ECO:0000256" key="1">
    <source>
        <dbReference type="SAM" id="Phobius"/>
    </source>
</evidence>
<dbReference type="Pfam" id="PF14317">
    <property type="entry name" value="YcxB"/>
    <property type="match status" value="1"/>
</dbReference>
<evidence type="ECO:0000259" key="2">
    <source>
        <dbReference type="Pfam" id="PF14317"/>
    </source>
</evidence>
<keyword evidence="1" id="KW-1133">Transmembrane helix</keyword>
<keyword evidence="1" id="KW-0472">Membrane</keyword>
<feature type="transmembrane region" description="Helical" evidence="1">
    <location>
        <begin position="51"/>
        <end position="73"/>
    </location>
</feature>
<feature type="transmembrane region" description="Helical" evidence="1">
    <location>
        <begin position="26"/>
        <end position="45"/>
    </location>
</feature>
<keyword evidence="4" id="KW-1185">Reference proteome</keyword>
<dbReference type="Proteomes" id="UP001595755">
    <property type="component" value="Unassembled WGS sequence"/>
</dbReference>
<accession>A0ABV8S5W5</accession>
<evidence type="ECO:0000313" key="3">
    <source>
        <dbReference type="EMBL" id="MFC4302292.1"/>
    </source>
</evidence>
<name>A0ABV8S5W5_9BACL</name>
<dbReference type="EMBL" id="JBHSED010000003">
    <property type="protein sequence ID" value="MFC4302292.1"/>
    <property type="molecule type" value="Genomic_DNA"/>
</dbReference>
<reference evidence="4" key="1">
    <citation type="journal article" date="2019" name="Int. J. Syst. Evol. Microbiol.">
        <title>The Global Catalogue of Microorganisms (GCM) 10K type strain sequencing project: providing services to taxonomists for standard genome sequencing and annotation.</title>
        <authorList>
            <consortium name="The Broad Institute Genomics Platform"/>
            <consortium name="The Broad Institute Genome Sequencing Center for Infectious Disease"/>
            <person name="Wu L."/>
            <person name="Ma J."/>
        </authorList>
    </citation>
    <scope>NUCLEOTIDE SEQUENCE [LARGE SCALE GENOMIC DNA]</scope>
    <source>
        <strain evidence="4">CGMCC 4.1641</strain>
    </source>
</reference>
<dbReference type="RefSeq" id="WP_204600833.1">
    <property type="nucleotide sequence ID" value="NZ_JBHSED010000003.1"/>
</dbReference>
<protein>
    <submittedName>
        <fullName evidence="3">YcxB family protein</fullName>
    </submittedName>
</protein>
<organism evidence="3 4">
    <name type="scientific">Cohnella boryungensis</name>
    <dbReference type="NCBI Taxonomy" id="768479"/>
    <lineage>
        <taxon>Bacteria</taxon>
        <taxon>Bacillati</taxon>
        <taxon>Bacillota</taxon>
        <taxon>Bacilli</taxon>
        <taxon>Bacillales</taxon>
        <taxon>Paenibacillaceae</taxon>
        <taxon>Cohnella</taxon>
    </lineage>
</organism>
<gene>
    <name evidence="3" type="ORF">ACFO1S_02410</name>
</gene>